<dbReference type="AlphaFoldDB" id="A0AAW9NS46"/>
<dbReference type="RefSeq" id="WP_326123791.1">
    <property type="nucleotide sequence ID" value="NZ_JARSFG010000017.1"/>
</dbReference>
<organism evidence="1 2">
    <name type="scientific">Metasolibacillus meyeri</name>
    <dbReference type="NCBI Taxonomy" id="1071052"/>
    <lineage>
        <taxon>Bacteria</taxon>
        <taxon>Bacillati</taxon>
        <taxon>Bacillota</taxon>
        <taxon>Bacilli</taxon>
        <taxon>Bacillales</taxon>
        <taxon>Caryophanaceae</taxon>
        <taxon>Metasolibacillus</taxon>
    </lineage>
</organism>
<sequence>MEKIKIQRIFVTERKKPPTMTKQELVDLGRLVNTIEVHNVSKRFNIFALNNDGFYQQKWRMYIDKFTKKENHIIIAISLLS</sequence>
<name>A0AAW9NS46_9BACL</name>
<evidence type="ECO:0000313" key="1">
    <source>
        <dbReference type="EMBL" id="MEC1179301.1"/>
    </source>
</evidence>
<reference evidence="1 2" key="1">
    <citation type="submission" date="2023-03" db="EMBL/GenBank/DDBJ databases">
        <title>Bacillus Genome Sequencing.</title>
        <authorList>
            <person name="Dunlap C."/>
        </authorList>
    </citation>
    <scope>NUCLEOTIDE SEQUENCE [LARGE SCALE GENOMIC DNA]</scope>
    <source>
        <strain evidence="1 2">B-59205</strain>
    </source>
</reference>
<proteinExistence type="predicted"/>
<protein>
    <submittedName>
        <fullName evidence="1">Uncharacterized protein</fullName>
    </submittedName>
</protein>
<evidence type="ECO:0000313" key="2">
    <source>
        <dbReference type="Proteomes" id="UP001344888"/>
    </source>
</evidence>
<dbReference type="Proteomes" id="UP001344888">
    <property type="component" value="Unassembled WGS sequence"/>
</dbReference>
<accession>A0AAW9NS46</accession>
<keyword evidence="2" id="KW-1185">Reference proteome</keyword>
<gene>
    <name evidence="1" type="ORF">P9B03_12460</name>
</gene>
<dbReference type="EMBL" id="JARSFG010000017">
    <property type="protein sequence ID" value="MEC1179301.1"/>
    <property type="molecule type" value="Genomic_DNA"/>
</dbReference>
<comment type="caution">
    <text evidence="1">The sequence shown here is derived from an EMBL/GenBank/DDBJ whole genome shotgun (WGS) entry which is preliminary data.</text>
</comment>